<reference evidence="2 3" key="2">
    <citation type="submission" date="2018-11" db="EMBL/GenBank/DDBJ databases">
        <authorList>
            <consortium name="Pathogen Informatics"/>
        </authorList>
    </citation>
    <scope>NUCLEOTIDE SEQUENCE [LARGE SCALE GENOMIC DNA]</scope>
</reference>
<evidence type="ECO:0000313" key="2">
    <source>
        <dbReference type="EMBL" id="VDL71741.1"/>
    </source>
</evidence>
<accession>A0A0N4XYI7</accession>
<feature type="compositionally biased region" description="Gly residues" evidence="1">
    <location>
        <begin position="23"/>
        <end position="36"/>
    </location>
</feature>
<keyword evidence="3" id="KW-1185">Reference proteome</keyword>
<dbReference type="Proteomes" id="UP000271162">
    <property type="component" value="Unassembled WGS sequence"/>
</dbReference>
<evidence type="ECO:0000256" key="1">
    <source>
        <dbReference type="SAM" id="MobiDB-lite"/>
    </source>
</evidence>
<evidence type="ECO:0000313" key="4">
    <source>
        <dbReference type="WBParaSite" id="NBR_0000815101-mRNA-1"/>
    </source>
</evidence>
<dbReference type="EMBL" id="UYSL01019969">
    <property type="protein sequence ID" value="VDL71741.1"/>
    <property type="molecule type" value="Genomic_DNA"/>
</dbReference>
<reference evidence="4" key="1">
    <citation type="submission" date="2017-02" db="UniProtKB">
        <authorList>
            <consortium name="WormBaseParasite"/>
        </authorList>
    </citation>
    <scope>IDENTIFICATION</scope>
</reference>
<dbReference type="WBParaSite" id="NBR_0000815101-mRNA-1">
    <property type="protein sequence ID" value="NBR_0000815101-mRNA-1"/>
    <property type="gene ID" value="NBR_0000815101"/>
</dbReference>
<protein>
    <submittedName>
        <fullName evidence="4">High mobility group nucleosomal binding domain 3</fullName>
    </submittedName>
</protein>
<gene>
    <name evidence="2" type="ORF">NBR_LOCUS8152</name>
</gene>
<feature type="compositionally biased region" description="Basic and acidic residues" evidence="1">
    <location>
        <begin position="40"/>
        <end position="57"/>
    </location>
</feature>
<dbReference type="AlphaFoldDB" id="A0A0N4XYI7"/>
<sequence>MCKPKKQSQSSPNKKASQRKGAAGKGAEGAPEKGGGPPDPAKDEKGAGDQKGGKEENPDNLLAKPVKSVSFHQCHS</sequence>
<evidence type="ECO:0000313" key="3">
    <source>
        <dbReference type="Proteomes" id="UP000271162"/>
    </source>
</evidence>
<feature type="region of interest" description="Disordered" evidence="1">
    <location>
        <begin position="1"/>
        <end position="76"/>
    </location>
</feature>
<organism evidence="4">
    <name type="scientific">Nippostrongylus brasiliensis</name>
    <name type="common">Rat hookworm</name>
    <dbReference type="NCBI Taxonomy" id="27835"/>
    <lineage>
        <taxon>Eukaryota</taxon>
        <taxon>Metazoa</taxon>
        <taxon>Ecdysozoa</taxon>
        <taxon>Nematoda</taxon>
        <taxon>Chromadorea</taxon>
        <taxon>Rhabditida</taxon>
        <taxon>Rhabditina</taxon>
        <taxon>Rhabditomorpha</taxon>
        <taxon>Strongyloidea</taxon>
        <taxon>Heligmosomidae</taxon>
        <taxon>Nippostrongylus</taxon>
    </lineage>
</organism>
<name>A0A0N4XYI7_NIPBR</name>
<proteinExistence type="predicted"/>